<evidence type="ECO:0000256" key="7">
    <source>
        <dbReference type="ARBA" id="ARBA00048478"/>
    </source>
</evidence>
<evidence type="ECO:0000313" key="9">
    <source>
        <dbReference type="EMBL" id="SVB02123.1"/>
    </source>
</evidence>
<name>A0A382AM67_9ZZZZ</name>
<dbReference type="AlphaFoldDB" id="A0A382AM67"/>
<dbReference type="EC" id="2.7.4.25" evidence="1"/>
<dbReference type="EMBL" id="UINC01025821">
    <property type="protein sequence ID" value="SVB02123.1"/>
    <property type="molecule type" value="Genomic_DNA"/>
</dbReference>
<dbReference type="Gene3D" id="3.40.50.300">
    <property type="entry name" value="P-loop containing nucleotide triphosphate hydrolases"/>
    <property type="match status" value="1"/>
</dbReference>
<evidence type="ECO:0000259" key="8">
    <source>
        <dbReference type="Pfam" id="PF02224"/>
    </source>
</evidence>
<evidence type="ECO:0000256" key="1">
    <source>
        <dbReference type="ARBA" id="ARBA00012906"/>
    </source>
</evidence>
<dbReference type="GO" id="GO:0036431">
    <property type="term" value="F:dCMP kinase activity"/>
    <property type="evidence" value="ECO:0007669"/>
    <property type="project" value="InterPro"/>
</dbReference>
<feature type="domain" description="Cytidylate kinase" evidence="8">
    <location>
        <begin position="3"/>
        <end position="112"/>
    </location>
</feature>
<reference evidence="9" key="1">
    <citation type="submission" date="2018-05" db="EMBL/GenBank/DDBJ databases">
        <authorList>
            <person name="Lanie J.A."/>
            <person name="Ng W.-L."/>
            <person name="Kazmierczak K.M."/>
            <person name="Andrzejewski T.M."/>
            <person name="Davidsen T.M."/>
            <person name="Wayne K.J."/>
            <person name="Tettelin H."/>
            <person name="Glass J.I."/>
            <person name="Rusch D."/>
            <person name="Podicherti R."/>
            <person name="Tsui H.-C.T."/>
            <person name="Winkler M.E."/>
        </authorList>
    </citation>
    <scope>NUCLEOTIDE SEQUENCE</scope>
</reference>
<keyword evidence="4" id="KW-0418">Kinase</keyword>
<dbReference type="GO" id="GO:0006139">
    <property type="term" value="P:nucleobase-containing compound metabolic process"/>
    <property type="evidence" value="ECO:0007669"/>
    <property type="project" value="InterPro"/>
</dbReference>
<dbReference type="GO" id="GO:0005524">
    <property type="term" value="F:ATP binding"/>
    <property type="evidence" value="ECO:0007669"/>
    <property type="project" value="UniProtKB-KW"/>
</dbReference>
<sequence length="112" mass="12248">MSLMHVDTGSHYRALCLKLLEKKVSADDERLGEVLGALTLDTEITGNQGRIRLDGKVPDPNELRSDLINENVSFFAAQLDVREKLLGYQQSLAEVAESAGFSGLVMEGRDIG</sequence>
<keyword evidence="5" id="KW-0067">ATP-binding</keyword>
<evidence type="ECO:0000256" key="5">
    <source>
        <dbReference type="ARBA" id="ARBA00022840"/>
    </source>
</evidence>
<protein>
    <recommendedName>
        <fullName evidence="1">(d)CMP kinase</fullName>
        <ecNumber evidence="1">2.7.4.25</ecNumber>
    </recommendedName>
</protein>
<dbReference type="InterPro" id="IPR027417">
    <property type="entry name" value="P-loop_NTPase"/>
</dbReference>
<evidence type="ECO:0000256" key="3">
    <source>
        <dbReference type="ARBA" id="ARBA00022741"/>
    </source>
</evidence>
<accession>A0A382AM67</accession>
<feature type="non-terminal residue" evidence="9">
    <location>
        <position position="112"/>
    </location>
</feature>
<evidence type="ECO:0000256" key="4">
    <source>
        <dbReference type="ARBA" id="ARBA00022777"/>
    </source>
</evidence>
<gene>
    <name evidence="9" type="ORF">METZ01_LOCUS154977</name>
</gene>
<comment type="catalytic activity">
    <reaction evidence="6">
        <text>dCMP + ATP = dCDP + ADP</text>
        <dbReference type="Rhea" id="RHEA:25094"/>
        <dbReference type="ChEBI" id="CHEBI:30616"/>
        <dbReference type="ChEBI" id="CHEBI:57566"/>
        <dbReference type="ChEBI" id="CHEBI:58593"/>
        <dbReference type="ChEBI" id="CHEBI:456216"/>
        <dbReference type="EC" id="2.7.4.25"/>
    </reaction>
</comment>
<organism evidence="9">
    <name type="scientific">marine metagenome</name>
    <dbReference type="NCBI Taxonomy" id="408172"/>
    <lineage>
        <taxon>unclassified sequences</taxon>
        <taxon>metagenomes</taxon>
        <taxon>ecological metagenomes</taxon>
    </lineage>
</organism>
<comment type="catalytic activity">
    <reaction evidence="7">
        <text>CMP + ATP = CDP + ADP</text>
        <dbReference type="Rhea" id="RHEA:11600"/>
        <dbReference type="ChEBI" id="CHEBI:30616"/>
        <dbReference type="ChEBI" id="CHEBI:58069"/>
        <dbReference type="ChEBI" id="CHEBI:60377"/>
        <dbReference type="ChEBI" id="CHEBI:456216"/>
        <dbReference type="EC" id="2.7.4.25"/>
    </reaction>
</comment>
<dbReference type="Pfam" id="PF02224">
    <property type="entry name" value="Cytidylate_kin"/>
    <property type="match status" value="1"/>
</dbReference>
<evidence type="ECO:0000256" key="2">
    <source>
        <dbReference type="ARBA" id="ARBA00022679"/>
    </source>
</evidence>
<keyword evidence="3" id="KW-0547">Nucleotide-binding</keyword>
<keyword evidence="2" id="KW-0808">Transferase</keyword>
<evidence type="ECO:0000256" key="6">
    <source>
        <dbReference type="ARBA" id="ARBA00047615"/>
    </source>
</evidence>
<proteinExistence type="predicted"/>
<dbReference type="InterPro" id="IPR011994">
    <property type="entry name" value="Cytidylate_kinase_dom"/>
</dbReference>